<evidence type="ECO:0000256" key="1">
    <source>
        <dbReference type="SAM" id="MobiDB-lite"/>
    </source>
</evidence>
<feature type="region of interest" description="Disordered" evidence="1">
    <location>
        <begin position="235"/>
        <end position="267"/>
    </location>
</feature>
<gene>
    <name evidence="2" type="ORF">H2204_000695</name>
</gene>
<accession>A0AA38YDY2</accession>
<dbReference type="AlphaFoldDB" id="A0AA38YDY2"/>
<keyword evidence="3" id="KW-1185">Reference proteome</keyword>
<dbReference type="EMBL" id="JAPDRN010000003">
    <property type="protein sequence ID" value="KAJ9646033.1"/>
    <property type="molecule type" value="Genomic_DNA"/>
</dbReference>
<evidence type="ECO:0000313" key="3">
    <source>
        <dbReference type="Proteomes" id="UP001172681"/>
    </source>
</evidence>
<organism evidence="2 3">
    <name type="scientific">Knufia peltigerae</name>
    <dbReference type="NCBI Taxonomy" id="1002370"/>
    <lineage>
        <taxon>Eukaryota</taxon>
        <taxon>Fungi</taxon>
        <taxon>Dikarya</taxon>
        <taxon>Ascomycota</taxon>
        <taxon>Pezizomycotina</taxon>
        <taxon>Eurotiomycetes</taxon>
        <taxon>Chaetothyriomycetidae</taxon>
        <taxon>Chaetothyriales</taxon>
        <taxon>Trichomeriaceae</taxon>
        <taxon>Knufia</taxon>
    </lineage>
</organism>
<protein>
    <submittedName>
        <fullName evidence="2">Uncharacterized protein</fullName>
    </submittedName>
</protein>
<reference evidence="2" key="1">
    <citation type="submission" date="2022-10" db="EMBL/GenBank/DDBJ databases">
        <title>Culturing micro-colonial fungi from biological soil crusts in the Mojave desert and describing Neophaeococcomyces mojavensis, and introducing the new genera and species Taxawa tesnikishii.</title>
        <authorList>
            <person name="Kurbessoian T."/>
            <person name="Stajich J.E."/>
        </authorList>
    </citation>
    <scope>NUCLEOTIDE SEQUENCE</scope>
    <source>
        <strain evidence="2">TK_35</strain>
    </source>
</reference>
<name>A0AA38YDY2_9EURO</name>
<sequence>MCAPCSKRDKRPLEVLYKEIRAEQPCQSCKNGDNPNASRTASTHQGNTNRYVSPGGLLSNRVQTVDGNYLAPPQDHHRNPAARSSSSSSRNAGREGGGSGRSQVSSRQFVADQDIERGAGGTAGRRATGSGSCSQTAQVIERAKSQSASRRTGGGGGGSAPPVQPIPTIIERASSSSASRRTATGGGGGQLELFDPRNQGYHGYGSARSASGTSTQRYVNDANGQLVPVQEVRRGGTVVPSGSSSSSSRNVAPHVSGNVHSGSSSSGAHHIRINIEISYYSSSSAKH</sequence>
<feature type="compositionally biased region" description="Polar residues" evidence="1">
    <location>
        <begin position="25"/>
        <end position="51"/>
    </location>
</feature>
<dbReference type="Proteomes" id="UP001172681">
    <property type="component" value="Unassembled WGS sequence"/>
</dbReference>
<feature type="region of interest" description="Disordered" evidence="1">
    <location>
        <begin position="24"/>
        <end position="213"/>
    </location>
</feature>
<evidence type="ECO:0000313" key="2">
    <source>
        <dbReference type="EMBL" id="KAJ9646033.1"/>
    </source>
</evidence>
<comment type="caution">
    <text evidence="2">The sequence shown here is derived from an EMBL/GenBank/DDBJ whole genome shotgun (WGS) entry which is preliminary data.</text>
</comment>
<proteinExistence type="predicted"/>
<feature type="compositionally biased region" description="Low complexity" evidence="1">
    <location>
        <begin position="172"/>
        <end position="183"/>
    </location>
</feature>